<comment type="caution">
    <text evidence="2">The sequence shown here is derived from an EMBL/GenBank/DDBJ whole genome shotgun (WGS) entry which is preliminary data.</text>
</comment>
<keyword evidence="1" id="KW-0472">Membrane</keyword>
<keyword evidence="1" id="KW-1133">Transmembrane helix</keyword>
<dbReference type="AlphaFoldDB" id="A0A0F8ZDX0"/>
<feature type="non-terminal residue" evidence="2">
    <location>
        <position position="60"/>
    </location>
</feature>
<feature type="transmembrane region" description="Helical" evidence="1">
    <location>
        <begin position="12"/>
        <end position="31"/>
    </location>
</feature>
<protein>
    <submittedName>
        <fullName evidence="2">Uncharacterized protein</fullName>
    </submittedName>
</protein>
<proteinExistence type="predicted"/>
<organism evidence="2">
    <name type="scientific">marine sediment metagenome</name>
    <dbReference type="NCBI Taxonomy" id="412755"/>
    <lineage>
        <taxon>unclassified sequences</taxon>
        <taxon>metagenomes</taxon>
        <taxon>ecological metagenomes</taxon>
    </lineage>
</organism>
<accession>A0A0F8ZDX0</accession>
<evidence type="ECO:0000313" key="2">
    <source>
        <dbReference type="EMBL" id="KKK91987.1"/>
    </source>
</evidence>
<name>A0A0F8ZDX0_9ZZZZ</name>
<reference evidence="2" key="1">
    <citation type="journal article" date="2015" name="Nature">
        <title>Complex archaea that bridge the gap between prokaryotes and eukaryotes.</title>
        <authorList>
            <person name="Spang A."/>
            <person name="Saw J.H."/>
            <person name="Jorgensen S.L."/>
            <person name="Zaremba-Niedzwiedzka K."/>
            <person name="Martijn J."/>
            <person name="Lind A.E."/>
            <person name="van Eijk R."/>
            <person name="Schleper C."/>
            <person name="Guy L."/>
            <person name="Ettema T.J."/>
        </authorList>
    </citation>
    <scope>NUCLEOTIDE SEQUENCE</scope>
</reference>
<keyword evidence="1" id="KW-0812">Transmembrane</keyword>
<gene>
    <name evidence="2" type="ORF">LCGC14_2707430</name>
</gene>
<dbReference type="EMBL" id="LAZR01048412">
    <property type="protein sequence ID" value="KKK91987.1"/>
    <property type="molecule type" value="Genomic_DNA"/>
</dbReference>
<evidence type="ECO:0000256" key="1">
    <source>
        <dbReference type="SAM" id="Phobius"/>
    </source>
</evidence>
<sequence length="60" mass="6974">MKKRGQLKLSFGMIFSIILIIIFIAFAFYAVQKFIDVQKSVQIGKFASDFQNDIDKIWRG</sequence>